<protein>
    <recommendedName>
        <fullName evidence="1">GAF domain-containing protein</fullName>
    </recommendedName>
</protein>
<accession>B7FU53</accession>
<dbReference type="InParanoid" id="B7FU53"/>
<evidence type="ECO:0000259" key="1">
    <source>
        <dbReference type="Pfam" id="PF01590"/>
    </source>
</evidence>
<dbReference type="InterPro" id="IPR003018">
    <property type="entry name" value="GAF"/>
</dbReference>
<dbReference type="RefSeq" id="XP_002178259.1">
    <property type="nucleotide sequence ID" value="XM_002178223.1"/>
</dbReference>
<dbReference type="STRING" id="556484.B7FU53"/>
<evidence type="ECO:0000313" key="2">
    <source>
        <dbReference type="EMBL" id="EEC49924.1"/>
    </source>
</evidence>
<dbReference type="OrthoDB" id="303614at2759"/>
<sequence length="153" mass="17228">MKEELHRLQVLKSYLILDAEREESFERITALACRIFNVPIALVSLVDLGRQWFMSNRGLGSVRETPRKYAFCAHAILNKHNLLVVPDASKDFRFETNPLVTGPPNIRFYAGSPLVSPEGYKLGTLCIIDSKVRPEGLLDAEKATLRDLADMVV</sequence>
<dbReference type="AlphaFoldDB" id="B7FU53"/>
<dbReference type="KEGG" id="pti:PHATRDRAFT_10742"/>
<dbReference type="PANTHER" id="PTHR43102">
    <property type="entry name" value="SLR1143 PROTEIN"/>
    <property type="match status" value="1"/>
</dbReference>
<dbReference type="Proteomes" id="UP000000759">
    <property type="component" value="Chromosome 4"/>
</dbReference>
<dbReference type="GeneID" id="7197687"/>
<proteinExistence type="predicted"/>
<keyword evidence="3" id="KW-1185">Reference proteome</keyword>
<dbReference type="SUPFAM" id="SSF55781">
    <property type="entry name" value="GAF domain-like"/>
    <property type="match status" value="1"/>
</dbReference>
<evidence type="ECO:0000313" key="3">
    <source>
        <dbReference type="Proteomes" id="UP000000759"/>
    </source>
</evidence>
<reference evidence="2 3" key="1">
    <citation type="journal article" date="2008" name="Nature">
        <title>The Phaeodactylum genome reveals the evolutionary history of diatom genomes.</title>
        <authorList>
            <person name="Bowler C."/>
            <person name="Allen A.E."/>
            <person name="Badger J.H."/>
            <person name="Grimwood J."/>
            <person name="Jabbari K."/>
            <person name="Kuo A."/>
            <person name="Maheswari U."/>
            <person name="Martens C."/>
            <person name="Maumus F."/>
            <person name="Otillar R.P."/>
            <person name="Rayko E."/>
            <person name="Salamov A."/>
            <person name="Vandepoele K."/>
            <person name="Beszteri B."/>
            <person name="Gruber A."/>
            <person name="Heijde M."/>
            <person name="Katinka M."/>
            <person name="Mock T."/>
            <person name="Valentin K."/>
            <person name="Verret F."/>
            <person name="Berges J.A."/>
            <person name="Brownlee C."/>
            <person name="Cadoret J.P."/>
            <person name="Chiovitti A."/>
            <person name="Choi C.J."/>
            <person name="Coesel S."/>
            <person name="De Martino A."/>
            <person name="Detter J.C."/>
            <person name="Durkin C."/>
            <person name="Falciatore A."/>
            <person name="Fournet J."/>
            <person name="Haruta M."/>
            <person name="Huysman M.J."/>
            <person name="Jenkins B.D."/>
            <person name="Jiroutova K."/>
            <person name="Jorgensen R.E."/>
            <person name="Joubert Y."/>
            <person name="Kaplan A."/>
            <person name="Kroger N."/>
            <person name="Kroth P.G."/>
            <person name="La Roche J."/>
            <person name="Lindquist E."/>
            <person name="Lommer M."/>
            <person name="Martin-Jezequel V."/>
            <person name="Lopez P.J."/>
            <person name="Lucas S."/>
            <person name="Mangogna M."/>
            <person name="McGinnis K."/>
            <person name="Medlin L.K."/>
            <person name="Montsant A."/>
            <person name="Oudot-Le Secq M.P."/>
            <person name="Napoli C."/>
            <person name="Obornik M."/>
            <person name="Parker M.S."/>
            <person name="Petit J.L."/>
            <person name="Porcel B.M."/>
            <person name="Poulsen N."/>
            <person name="Robison M."/>
            <person name="Rychlewski L."/>
            <person name="Rynearson T.A."/>
            <person name="Schmutz J."/>
            <person name="Shapiro H."/>
            <person name="Siaut M."/>
            <person name="Stanley M."/>
            <person name="Sussman M.R."/>
            <person name="Taylor A.R."/>
            <person name="Vardi A."/>
            <person name="von Dassow P."/>
            <person name="Vyverman W."/>
            <person name="Willis A."/>
            <person name="Wyrwicz L.S."/>
            <person name="Rokhsar D.S."/>
            <person name="Weissenbach J."/>
            <person name="Armbrust E.V."/>
            <person name="Green B.R."/>
            <person name="Van de Peer Y."/>
            <person name="Grigoriev I.V."/>
        </authorList>
    </citation>
    <scope>NUCLEOTIDE SEQUENCE [LARGE SCALE GENOMIC DNA]</scope>
    <source>
        <strain evidence="2 3">CCAP 1055/1</strain>
    </source>
</reference>
<dbReference type="eggNOG" id="ENOG502S4AT">
    <property type="taxonomic scope" value="Eukaryota"/>
</dbReference>
<name>B7FU53_PHATC</name>
<gene>
    <name evidence="2" type="ORF">PHATRDRAFT_10742</name>
</gene>
<organism evidence="2 3">
    <name type="scientific">Phaeodactylum tricornutum (strain CCAP 1055/1)</name>
    <dbReference type="NCBI Taxonomy" id="556484"/>
    <lineage>
        <taxon>Eukaryota</taxon>
        <taxon>Sar</taxon>
        <taxon>Stramenopiles</taxon>
        <taxon>Ochrophyta</taxon>
        <taxon>Bacillariophyta</taxon>
        <taxon>Bacillariophyceae</taxon>
        <taxon>Bacillariophycidae</taxon>
        <taxon>Naviculales</taxon>
        <taxon>Phaeodactylaceae</taxon>
        <taxon>Phaeodactylum</taxon>
    </lineage>
</organism>
<reference evidence="3" key="2">
    <citation type="submission" date="2008-08" db="EMBL/GenBank/DDBJ databases">
        <authorList>
            <consortium name="Diatom Consortium"/>
            <person name="Grigoriev I."/>
            <person name="Grimwood J."/>
            <person name="Kuo A."/>
            <person name="Otillar R.P."/>
            <person name="Salamov A."/>
            <person name="Detter J.C."/>
            <person name="Lindquist E."/>
            <person name="Shapiro H."/>
            <person name="Lucas S."/>
            <person name="Glavina del Rio T."/>
            <person name="Pitluck S."/>
            <person name="Rokhsar D."/>
            <person name="Bowler C."/>
        </authorList>
    </citation>
    <scope>GENOME REANNOTATION</scope>
    <source>
        <strain evidence="3">CCAP 1055/1</strain>
    </source>
</reference>
<dbReference type="Gene3D" id="3.30.450.40">
    <property type="match status" value="1"/>
</dbReference>
<dbReference type="HOGENOM" id="CLU_328324_0_0_1"/>
<feature type="non-terminal residue" evidence="2">
    <location>
        <position position="153"/>
    </location>
</feature>
<dbReference type="InterPro" id="IPR029016">
    <property type="entry name" value="GAF-like_dom_sf"/>
</dbReference>
<dbReference type="EMBL" id="CM000607">
    <property type="protein sequence ID" value="EEC49924.1"/>
    <property type="molecule type" value="Genomic_DNA"/>
</dbReference>
<dbReference type="PaxDb" id="2850-Phatr10742"/>
<dbReference type="PANTHER" id="PTHR43102:SF2">
    <property type="entry name" value="GAF DOMAIN-CONTAINING PROTEIN"/>
    <property type="match status" value="1"/>
</dbReference>
<feature type="domain" description="GAF" evidence="1">
    <location>
        <begin position="21"/>
        <end position="152"/>
    </location>
</feature>
<dbReference type="Pfam" id="PF01590">
    <property type="entry name" value="GAF"/>
    <property type="match status" value="1"/>
</dbReference>